<sequence length="46" mass="5384">MINRTGQVINHKHQMIDLLVRSYKQIGHLMDQKPACILVEDELLLK</sequence>
<proteinExistence type="predicted"/>
<accession>A0ABS1R969</accession>
<name>A0ABS1R969_9SPHI</name>
<evidence type="ECO:0000313" key="1">
    <source>
        <dbReference type="EMBL" id="MBL1410784.1"/>
    </source>
</evidence>
<dbReference type="Proteomes" id="UP000625283">
    <property type="component" value="Unassembled WGS sequence"/>
</dbReference>
<keyword evidence="2" id="KW-1185">Reference proteome</keyword>
<evidence type="ECO:0000313" key="2">
    <source>
        <dbReference type="Proteomes" id="UP000625283"/>
    </source>
</evidence>
<protein>
    <submittedName>
        <fullName evidence="1">Uncharacterized protein</fullName>
    </submittedName>
</protein>
<gene>
    <name evidence="1" type="ORF">JKG61_18650</name>
</gene>
<organism evidence="1 2">
    <name type="scientific">Sphingobacterium faecale</name>
    <dbReference type="NCBI Taxonomy" id="2803775"/>
    <lineage>
        <taxon>Bacteria</taxon>
        <taxon>Pseudomonadati</taxon>
        <taxon>Bacteroidota</taxon>
        <taxon>Sphingobacteriia</taxon>
        <taxon>Sphingobacteriales</taxon>
        <taxon>Sphingobacteriaceae</taxon>
        <taxon>Sphingobacterium</taxon>
    </lineage>
</organism>
<reference evidence="1 2" key="1">
    <citation type="submission" date="2021-01" db="EMBL/GenBank/DDBJ databases">
        <title>C459-1 draft genome sequence.</title>
        <authorList>
            <person name="Zhang X.-F."/>
        </authorList>
    </citation>
    <scope>NUCLEOTIDE SEQUENCE [LARGE SCALE GENOMIC DNA]</scope>
    <source>
        <strain evidence="2">C459-1</strain>
    </source>
</reference>
<comment type="caution">
    <text evidence="1">The sequence shown here is derived from an EMBL/GenBank/DDBJ whole genome shotgun (WGS) entry which is preliminary data.</text>
</comment>
<dbReference type="RefSeq" id="WP_202104473.1">
    <property type="nucleotide sequence ID" value="NZ_JAERTY010000010.1"/>
</dbReference>
<dbReference type="EMBL" id="JAERTY010000010">
    <property type="protein sequence ID" value="MBL1410784.1"/>
    <property type="molecule type" value="Genomic_DNA"/>
</dbReference>